<dbReference type="InterPro" id="IPR000601">
    <property type="entry name" value="PKD_dom"/>
</dbReference>
<evidence type="ECO:0000313" key="8">
    <source>
        <dbReference type="Proteomes" id="UP001589832"/>
    </source>
</evidence>
<sequence length="2022" mass="213664">MGKYKINLLIIAVCLVVGFTSAFNVSGLFIKEKKLNSHLNTSAYALPPSATITGTTTVCLNETPLPQITFTGSGGPAPYEFTYSLNGGVNQTISTTGSNTSITLPVDTSVAGNYVYNLISVSDASDEIATINETATVTVAEPPTVDFTFNSGDCSADPVNFNASVTGEGPFEYDWTFGDGTTSTSENPSHIYDAFGCGFSNYTASLEVTDSNGCTTFVSHSVTVEQRPNMSFEDLDAQFTPPFDNCGNNTVDPAYTINVGNTSASTSCITSYDIDWGDGSSETNVTFPISHTYANLGSFNMVITGYGDSGCNATETILVKNSSNPIGAIINPGNTVNLCLPTNELDFAIGSWGANPPDTTYFVDYGDGSQAIYTQADLIAGVANYDPNNPQLADPFGIPHLYTESNCPNPSYTITLIIATSCGETVLTAGPIIILKQPDVDFEYDTPGCVNTIVQFTNTTEGGFGPNCVTQAAHMWDFGDGTTSDLEHPTHVYTTPGTYTVTLTEENFCGVSDPVIKTICIAPDLVPNFDLDIVEGCIPLDVTANNTTDLSQSCGDETYLWEVSFSPLYCDTVASWSFTNGTDETTENPSFQFDAAGTYTINMTVTNACGDFTTSQTIEVKRPPEASINAIADACGSASFNPSATVNACAPNTDTITYNWSFPGGVPATSNQLDPGTIAYSTPGNYTVTFSVTNACGTVTVTEDFSVNESPTITNTDFDQTLCSGNDSNAIVLTSDNANTTYTWTSNNPAGLTGFIPNGTGDTIPAQTLINTLGTSINLTYTVTPEINGCVGPSQNFTITIEPAPFIDVQPQPEAICLNGTPNDLTVSYQGTGTPSYQWYVNTVDDTTSGTAIAGANGPTYTPPTASVGTLYYYVVITFTTGDCNEIISDTAEITVEEIAQIDSEPIPTQSICVGGMSEELLVSVTGGAGTVSYQWYSNTSNTNTGGTAIAGATSVSYTPPVFTSSGTFYYYVEISHTGSGCSELVSTVAEIIVVDDPDITSPDFGMQSVCQNSVVDPLDVVVSGGLGNISYQWYVNTVNDSTTGTPIAGATSANYTPPSNVVGTFYYYCIVTQDVSGCAVTSSVATMEVTAAAQFSTQPLSDVLCLGETTSALSVSYTNGTGTPSYQWYQNTVNDITTGTPIAGATTDTYQPLVATVGTNYYYVVITFNTGGCSEIVSNTAEIIVNDTPSISDATALICSGTSFEHIPDASNGDNVPVNTLYTWTDPVVTPAGSVTGASAQATPVNTISQLLINTTINPATVTYTVTPSAGPCVGDDFTVTVTVNPSITVSDVVVNNSCFQSNDASIAITIEGGVPFTTGSPYVVSWTGPNGFTSSNEDISSLEAGTYTLEVLDDGGCPFTASYTITEPDILSFSTIDFDPDSISCFGANDGTIGINISGGTLPYTYSWTLNGAPFSANEDLSNLGPGTYAVSVTDANNCGPITQSFELIEPTLLEVSLDSQTNVLCYGDATGAITVNVSGGRPDYTYSWVGPNGYTNVIQDIDNLLAGTYTLTLTDTSGCEAVLDVEIIQNDEINIAVTVTEIECYGDNNASITIDTITGGVAPYTIAWSNFGTGMVQDNLSAGTYTITITDALNCMRDFPIVIDEAPLFLIDPVVTQMSCSGENDASIVLNFQGGIAPVTVVWDDDATAGIERHNLAPGTYNVTITDGMPCVIQASFTIFNILPLQLSANTSDALDCDDPNSGSINLLIQGGTPPFTVQWSNGATTEDLIAIPPNTYVVEVTDANGCTIEGSWDINRFDPLEVTVETQSDVDCDAKTVHQTFVATATGGVPPFQYTWSSGTVSGTNNELMTTTEDGLVLLEVTDSLGCTTNYSLNVAIPVLGDPDFDVSSFGYLNYGVYAIQDPITFTNTATGDYQSILWDFGDGSFSSEENPVHTYFQIGSYVVTQTVTYPFGCVYERVITLIVEKGYKLVMPDAFTPNEDGINDNFGPVYIGLNSIELNIYDTWGSLVYSDSGDAIEGWDGKIKDEIAENGNYYYTLTAKTFYDKEIKAQGAFVFIK</sequence>
<gene>
    <name evidence="7" type="ORF">ACFFGA_10425</name>
</gene>
<evidence type="ECO:0000259" key="6">
    <source>
        <dbReference type="PROSITE" id="PS50093"/>
    </source>
</evidence>
<keyword evidence="8" id="KW-1185">Reference proteome</keyword>
<keyword evidence="3" id="KW-0677">Repeat</keyword>
<dbReference type="InterPro" id="IPR025667">
    <property type="entry name" value="SprB_repeat"/>
</dbReference>
<evidence type="ECO:0000256" key="1">
    <source>
        <dbReference type="ARBA" id="ARBA00004141"/>
    </source>
</evidence>
<dbReference type="Pfam" id="PF19406">
    <property type="entry name" value="PKD_5"/>
    <property type="match status" value="2"/>
</dbReference>
<dbReference type="Gene3D" id="2.60.40.2700">
    <property type="match status" value="4"/>
</dbReference>
<keyword evidence="2" id="KW-0812">Transmembrane</keyword>
<dbReference type="SUPFAM" id="SSF49299">
    <property type="entry name" value="PKD domain"/>
    <property type="match status" value="6"/>
</dbReference>
<dbReference type="CDD" id="cd00146">
    <property type="entry name" value="PKD"/>
    <property type="match status" value="4"/>
</dbReference>
<dbReference type="EMBL" id="JBHLTQ010000005">
    <property type="protein sequence ID" value="MFC0604969.1"/>
    <property type="molecule type" value="Genomic_DNA"/>
</dbReference>
<dbReference type="PROSITE" id="PS50093">
    <property type="entry name" value="PKD"/>
    <property type="match status" value="6"/>
</dbReference>
<dbReference type="InterPro" id="IPR013783">
    <property type="entry name" value="Ig-like_fold"/>
</dbReference>
<evidence type="ECO:0000313" key="7">
    <source>
        <dbReference type="EMBL" id="MFC0604969.1"/>
    </source>
</evidence>
<dbReference type="RefSeq" id="WP_386063513.1">
    <property type="nucleotide sequence ID" value="NZ_JBHLTQ010000005.1"/>
</dbReference>
<evidence type="ECO:0000256" key="3">
    <source>
        <dbReference type="ARBA" id="ARBA00022737"/>
    </source>
</evidence>
<protein>
    <submittedName>
        <fullName evidence="7">PKD domain-containing protein</fullName>
    </submittedName>
</protein>
<dbReference type="Pfam" id="PF18911">
    <property type="entry name" value="PKD_4"/>
    <property type="match status" value="5"/>
</dbReference>
<dbReference type="NCBIfam" id="TIGR04131">
    <property type="entry name" value="Bac_Flav_CTERM"/>
    <property type="match status" value="1"/>
</dbReference>
<evidence type="ECO:0000256" key="4">
    <source>
        <dbReference type="ARBA" id="ARBA00022989"/>
    </source>
</evidence>
<dbReference type="InterPro" id="IPR022409">
    <property type="entry name" value="PKD/Chitinase_dom"/>
</dbReference>
<dbReference type="InterPro" id="IPR035986">
    <property type="entry name" value="PKD_dom_sf"/>
</dbReference>
<dbReference type="Pfam" id="PF13573">
    <property type="entry name" value="SprB"/>
    <property type="match status" value="5"/>
</dbReference>
<dbReference type="Gene3D" id="2.60.40.740">
    <property type="match status" value="1"/>
</dbReference>
<dbReference type="SMART" id="SM00089">
    <property type="entry name" value="PKD"/>
    <property type="match status" value="5"/>
</dbReference>
<dbReference type="PANTHER" id="PTHR46730">
    <property type="entry name" value="POLYCYSTIN-1"/>
    <property type="match status" value="1"/>
</dbReference>
<comment type="caution">
    <text evidence="7">The sequence shown here is derived from an EMBL/GenBank/DDBJ whole genome shotgun (WGS) entry which is preliminary data.</text>
</comment>
<dbReference type="InterPro" id="IPR045828">
    <property type="entry name" value="PKD_Bacteroidetes"/>
</dbReference>
<comment type="subcellular location">
    <subcellularLocation>
        <location evidence="1">Membrane</location>
        <topology evidence="1">Multi-pass membrane protein</topology>
    </subcellularLocation>
</comment>
<evidence type="ECO:0000256" key="2">
    <source>
        <dbReference type="ARBA" id="ARBA00022692"/>
    </source>
</evidence>
<dbReference type="Proteomes" id="UP001589832">
    <property type="component" value="Unassembled WGS sequence"/>
</dbReference>
<feature type="domain" description="PKD" evidence="6">
    <location>
        <begin position="627"/>
        <end position="707"/>
    </location>
</feature>
<keyword evidence="5" id="KW-0472">Membrane</keyword>
<dbReference type="PANTHER" id="PTHR46730:SF1">
    <property type="entry name" value="PLAT DOMAIN-CONTAINING PROTEIN"/>
    <property type="match status" value="1"/>
</dbReference>
<feature type="domain" description="PKD" evidence="6">
    <location>
        <begin position="142"/>
        <end position="196"/>
    </location>
</feature>
<dbReference type="Gene3D" id="2.60.40.10">
    <property type="entry name" value="Immunoglobulins"/>
    <property type="match status" value="9"/>
</dbReference>
<feature type="domain" description="PKD" evidence="6">
    <location>
        <begin position="1868"/>
        <end position="1917"/>
    </location>
</feature>
<feature type="domain" description="PKD" evidence="6">
    <location>
        <begin position="256"/>
        <end position="319"/>
    </location>
</feature>
<accession>A0ABV6Q9M4</accession>
<dbReference type="InterPro" id="IPR026341">
    <property type="entry name" value="T9SS_type_B"/>
</dbReference>
<organism evidence="7 8">
    <name type="scientific">Winogradskyella pulchriflava</name>
    <dbReference type="NCBI Taxonomy" id="1110688"/>
    <lineage>
        <taxon>Bacteria</taxon>
        <taxon>Pseudomonadati</taxon>
        <taxon>Bacteroidota</taxon>
        <taxon>Flavobacteriia</taxon>
        <taxon>Flavobacteriales</taxon>
        <taxon>Flavobacteriaceae</taxon>
        <taxon>Winogradskyella</taxon>
    </lineage>
</organism>
<dbReference type="Pfam" id="PF13585">
    <property type="entry name" value="CHU_C"/>
    <property type="match status" value="1"/>
</dbReference>
<keyword evidence="4" id="KW-1133">Transmembrane helix</keyword>
<feature type="domain" description="PKD" evidence="6">
    <location>
        <begin position="476"/>
        <end position="510"/>
    </location>
</feature>
<evidence type="ECO:0000256" key="5">
    <source>
        <dbReference type="ARBA" id="ARBA00023136"/>
    </source>
</evidence>
<feature type="domain" description="PKD" evidence="6">
    <location>
        <begin position="576"/>
        <end position="620"/>
    </location>
</feature>
<reference evidence="7 8" key="1">
    <citation type="submission" date="2024-09" db="EMBL/GenBank/DDBJ databases">
        <authorList>
            <person name="Sun Q."/>
            <person name="Mori K."/>
        </authorList>
    </citation>
    <scope>NUCLEOTIDE SEQUENCE [LARGE SCALE GENOMIC DNA]</scope>
    <source>
        <strain evidence="7 8">NCAIM B.02481</strain>
    </source>
</reference>
<name>A0ABV6Q9M4_9FLAO</name>
<proteinExistence type="predicted"/>